<dbReference type="InterPro" id="IPR050266">
    <property type="entry name" value="AB_hydrolase_sf"/>
</dbReference>
<dbReference type="RefSeq" id="WP_256765109.1">
    <property type="nucleotide sequence ID" value="NZ_JANIGO010000004.1"/>
</dbReference>
<name>A0ABT1WIG6_9BURK</name>
<dbReference type="PANTHER" id="PTHR43798:SF33">
    <property type="entry name" value="HYDROLASE, PUTATIVE (AFU_ORTHOLOGUE AFUA_2G14860)-RELATED"/>
    <property type="match status" value="1"/>
</dbReference>
<keyword evidence="3" id="KW-1185">Reference proteome</keyword>
<evidence type="ECO:0000313" key="3">
    <source>
        <dbReference type="Proteomes" id="UP001204142"/>
    </source>
</evidence>
<accession>A0ABT1WIG6</accession>
<comment type="caution">
    <text evidence="2">The sequence shown here is derived from an EMBL/GenBank/DDBJ whole genome shotgun (WGS) entry which is preliminary data.</text>
</comment>
<evidence type="ECO:0000259" key="1">
    <source>
        <dbReference type="Pfam" id="PF12697"/>
    </source>
</evidence>
<gene>
    <name evidence="2" type="ORF">NQT62_12790</name>
</gene>
<feature type="domain" description="AB hydrolase-1" evidence="1">
    <location>
        <begin position="34"/>
        <end position="274"/>
    </location>
</feature>
<protein>
    <submittedName>
        <fullName evidence="2">Alpha/beta hydrolase</fullName>
    </submittedName>
</protein>
<dbReference type="SUPFAM" id="SSF53474">
    <property type="entry name" value="alpha/beta-Hydrolases"/>
    <property type="match status" value="1"/>
</dbReference>
<organism evidence="2 3">
    <name type="scientific">Limnobacter humi</name>
    <dbReference type="NCBI Taxonomy" id="1778671"/>
    <lineage>
        <taxon>Bacteria</taxon>
        <taxon>Pseudomonadati</taxon>
        <taxon>Pseudomonadota</taxon>
        <taxon>Betaproteobacteria</taxon>
        <taxon>Burkholderiales</taxon>
        <taxon>Burkholderiaceae</taxon>
        <taxon>Limnobacter</taxon>
    </lineage>
</organism>
<dbReference type="Proteomes" id="UP001204142">
    <property type="component" value="Unassembled WGS sequence"/>
</dbReference>
<dbReference type="GO" id="GO:0016787">
    <property type="term" value="F:hydrolase activity"/>
    <property type="evidence" value="ECO:0007669"/>
    <property type="project" value="UniProtKB-KW"/>
</dbReference>
<dbReference type="PANTHER" id="PTHR43798">
    <property type="entry name" value="MONOACYLGLYCEROL LIPASE"/>
    <property type="match status" value="1"/>
</dbReference>
<proteinExistence type="predicted"/>
<dbReference type="Gene3D" id="3.40.50.1820">
    <property type="entry name" value="alpha/beta hydrolase"/>
    <property type="match status" value="1"/>
</dbReference>
<dbReference type="Pfam" id="PF12697">
    <property type="entry name" value="Abhydrolase_6"/>
    <property type="match status" value="1"/>
</dbReference>
<evidence type="ECO:0000313" key="2">
    <source>
        <dbReference type="EMBL" id="MCQ8897310.1"/>
    </source>
</evidence>
<reference evidence="2 3" key="1">
    <citation type="submission" date="2022-07" db="EMBL/GenBank/DDBJ databases">
        <authorList>
            <person name="Xamxidin M."/>
            <person name="Wu M."/>
        </authorList>
    </citation>
    <scope>NUCLEOTIDE SEQUENCE [LARGE SCALE GENOMIC DNA]</scope>
    <source>
        <strain evidence="2 3">NBRC 111650</strain>
    </source>
</reference>
<sequence>MLTARLHTVQWLSPMGLKKLAYREWGEPDNPHVLLCVHGLTRSSQDFEHMGQTLGKRLRVVAADMPGRGGSDWLGNGALYAVPNYVAACVALVARLNPGTLDWFGTSMGGLIGMGYASLPDNPVRKLILNDVGPSLNFEALSRIGQYVGKSPVFADLETARAAIKAISLPFGPHTETEWNTLCDSVLVQTEGGWTTHYDPLIGATFQGLTPDTVAASEGMLWAAYSQIRAQTLVVRGEQSDLLSRATCQRMSTEGPKAQLKEIPGVGHAPTFMHADQIRIVEDFLF</sequence>
<dbReference type="PRINTS" id="PR00111">
    <property type="entry name" value="ABHYDROLASE"/>
</dbReference>
<dbReference type="InterPro" id="IPR000073">
    <property type="entry name" value="AB_hydrolase_1"/>
</dbReference>
<dbReference type="EMBL" id="JANIGO010000004">
    <property type="protein sequence ID" value="MCQ8897310.1"/>
    <property type="molecule type" value="Genomic_DNA"/>
</dbReference>
<keyword evidence="2" id="KW-0378">Hydrolase</keyword>
<dbReference type="InterPro" id="IPR029058">
    <property type="entry name" value="AB_hydrolase_fold"/>
</dbReference>